<evidence type="ECO:0000259" key="8">
    <source>
        <dbReference type="PROSITE" id="PS51780"/>
    </source>
</evidence>
<organism evidence="9 10">
    <name type="scientific">Virgibacillus litoralis</name>
    <dbReference type="NCBI Taxonomy" id="578221"/>
    <lineage>
        <taxon>Bacteria</taxon>
        <taxon>Bacillati</taxon>
        <taxon>Bacillota</taxon>
        <taxon>Bacilli</taxon>
        <taxon>Bacillales</taxon>
        <taxon>Bacillaceae</taxon>
        <taxon>Virgibacillus</taxon>
    </lineage>
</organism>
<dbReference type="Gene3D" id="2.30.30.170">
    <property type="match status" value="8"/>
</dbReference>
<protein>
    <recommendedName>
        <fullName evidence="5">Autolysin</fullName>
    </recommendedName>
    <alternativeName>
        <fullName evidence="4">Cell wall hydrolase</fullName>
    </alternativeName>
</protein>
<keyword evidence="9" id="KW-0378">Hydrolase</keyword>
<feature type="chain" id="PRO_5045756860" description="Autolysin" evidence="7">
    <location>
        <begin position="25"/>
        <end position="891"/>
    </location>
</feature>
<sequence length="891" mass="100302">MKKTVILVVALLLISFMFPLHLLAQGNTDDKSDAEVQDGTNVYGEDISELSEEELKYIPKGWRDGEFKSDHDTGETPEEKPFSIMSGYPDVNDYIRNMSVDRIDYDHNSDFTKFNYRNGYGAVEGVVSHETANEGSNIKEEINYMGRNHENAFVHAFVDDTNIIEIHPTNLAAWGAGRYANERFVHVELVQVNSFDKFAKSINNYSDYIATILYNYNLGVTNAEKDGIGTLWSHDAVREHLGGTTHVDPHGYFDKWGYKWNDYVKLVKKKYKEKVRERGPNTSKLGHVNSNNARIYSDPTNLDNYREVGSNNTNEVFYIKAEAKLNGTSYYLINREPSSNNAIGWINAKNMSVHTHSGIDSQSKSFKVHGNGKAFNKAWGGSKNLVYDLSSHSGKTFNVNLTESVGSNKWYRGTLAGKQVWIHASYLVKENGTSKLGHLSNSNVKIYEGLVDDASSKKVGTELTNAVYYIKKEARVSWKTYYLISTKPSKKNGIMGWVSADDMSTHSHVGVDSESKTFIIKGSGKAYSKAWGGSKDLVYNLSDYRNKKFNVHLTEKVGSNIWYRGNLDGRTVWMHSSYVTKIKKSNTSKLGHIHSGTTIYKDITDETSSFSSDKYLNAVYYIKQQAEINGQNYYLISKKPSKTSGVVGWINSKDMTTYSHIGVDRENKTVYIKGSGNAYSKAWGGSKDLVYDLSDYKNRKFKVHLTEKVGSNTWYRGILDGKVVWMHSSYVTSHVDNSHSNTSNTSKLGHLRYDASMYPDLDNLSSNLPVAGNFTNAVYYIKKQASVNGQTFYLISTQPSRTNGLLGWVKASDMSTHSHVGVDWKSKTFIIKGSGNAFGKAWGGSKDLVYDLSNYKNQKFNVHLTEKVGSNTWYRGNLDGKTVWMHSSFLK</sequence>
<dbReference type="GO" id="GO:0033925">
    <property type="term" value="F:mannosyl-glycoprotein endo-beta-N-acetylglucosaminidase activity"/>
    <property type="evidence" value="ECO:0007669"/>
    <property type="project" value="UniProtKB-EC"/>
</dbReference>
<evidence type="ECO:0000256" key="4">
    <source>
        <dbReference type="ARBA" id="ARBA00030881"/>
    </source>
</evidence>
<evidence type="ECO:0000256" key="2">
    <source>
        <dbReference type="ARBA" id="ARBA00022729"/>
    </source>
</evidence>
<evidence type="ECO:0000256" key="7">
    <source>
        <dbReference type="SAM" id="SignalP"/>
    </source>
</evidence>
<reference evidence="9 10" key="1">
    <citation type="submission" date="2021-03" db="EMBL/GenBank/DDBJ databases">
        <title>Genomic Encyclopedia of Type Strains, Phase IV (KMG-IV): sequencing the most valuable type-strain genomes for metagenomic binning, comparative biology and taxonomic classification.</title>
        <authorList>
            <person name="Goeker M."/>
        </authorList>
    </citation>
    <scope>NUCLEOTIDE SEQUENCE [LARGE SCALE GENOMIC DNA]</scope>
    <source>
        <strain evidence="9 10">DSM 21085</strain>
    </source>
</reference>
<dbReference type="Pfam" id="PF01510">
    <property type="entry name" value="Amidase_2"/>
    <property type="match status" value="1"/>
</dbReference>
<name>A0ABS4HI98_9BACI</name>
<dbReference type="Proteomes" id="UP001519328">
    <property type="component" value="Unassembled WGS sequence"/>
</dbReference>
<keyword evidence="2 7" id="KW-0732">Signal</keyword>
<dbReference type="SUPFAM" id="SSF55846">
    <property type="entry name" value="N-acetylmuramoyl-L-alanine amidase-like"/>
    <property type="match status" value="1"/>
</dbReference>
<gene>
    <name evidence="9" type="ORF">J2Z82_003548</name>
</gene>
<comment type="caution">
    <text evidence="9">The sequence shown here is derived from an EMBL/GenBank/DDBJ whole genome shotgun (WGS) entry which is preliminary data.</text>
</comment>
<feature type="compositionally biased region" description="Basic and acidic residues" evidence="6">
    <location>
        <begin position="62"/>
        <end position="81"/>
    </location>
</feature>
<dbReference type="RefSeq" id="WP_209482058.1">
    <property type="nucleotide sequence ID" value="NZ_JAGGKK010000024.1"/>
</dbReference>
<keyword evidence="3" id="KW-0677">Repeat</keyword>
<evidence type="ECO:0000256" key="6">
    <source>
        <dbReference type="SAM" id="MobiDB-lite"/>
    </source>
</evidence>
<dbReference type="InterPro" id="IPR036505">
    <property type="entry name" value="Amidase/PGRP_sf"/>
</dbReference>
<dbReference type="CDD" id="cd06583">
    <property type="entry name" value="PGRP"/>
    <property type="match status" value="1"/>
</dbReference>
<evidence type="ECO:0000256" key="5">
    <source>
        <dbReference type="ARBA" id="ARBA00032390"/>
    </source>
</evidence>
<dbReference type="Gene3D" id="3.40.80.10">
    <property type="entry name" value="Peptidoglycan recognition protein-like"/>
    <property type="match status" value="1"/>
</dbReference>
<dbReference type="InterPro" id="IPR025987">
    <property type="entry name" value="GW_dom"/>
</dbReference>
<dbReference type="SUPFAM" id="SSF82057">
    <property type="entry name" value="Prokaryotic SH3-related domain"/>
    <property type="match status" value="1"/>
</dbReference>
<comment type="similarity">
    <text evidence="1">In the N-terminal section; belongs to the N-acetylmuramoyl-L-alanine amidase 2 family.</text>
</comment>
<dbReference type="InterPro" id="IPR002502">
    <property type="entry name" value="Amidase_domain"/>
</dbReference>
<evidence type="ECO:0000313" key="10">
    <source>
        <dbReference type="Proteomes" id="UP001519328"/>
    </source>
</evidence>
<accession>A0ABS4HI98</accession>
<dbReference type="SMART" id="SM00644">
    <property type="entry name" value="Ami_2"/>
    <property type="match status" value="1"/>
</dbReference>
<keyword evidence="10" id="KW-1185">Reference proteome</keyword>
<dbReference type="EMBL" id="JAGGKK010000024">
    <property type="protein sequence ID" value="MBP1950588.1"/>
    <property type="molecule type" value="Genomic_DNA"/>
</dbReference>
<dbReference type="InterPro" id="IPR038200">
    <property type="entry name" value="GW_dom_sf"/>
</dbReference>
<dbReference type="PROSITE" id="PS51780">
    <property type="entry name" value="GW"/>
    <property type="match status" value="1"/>
</dbReference>
<evidence type="ECO:0000256" key="3">
    <source>
        <dbReference type="ARBA" id="ARBA00022737"/>
    </source>
</evidence>
<dbReference type="GO" id="GO:0008745">
    <property type="term" value="F:N-acetylmuramoyl-L-alanine amidase activity"/>
    <property type="evidence" value="ECO:0007669"/>
    <property type="project" value="UniProtKB-EC"/>
</dbReference>
<evidence type="ECO:0000256" key="1">
    <source>
        <dbReference type="ARBA" id="ARBA00006088"/>
    </source>
</evidence>
<feature type="region of interest" description="Disordered" evidence="6">
    <location>
        <begin position="62"/>
        <end position="83"/>
    </location>
</feature>
<evidence type="ECO:0000313" key="9">
    <source>
        <dbReference type="EMBL" id="MBP1950588.1"/>
    </source>
</evidence>
<feature type="domain" description="GW" evidence="8">
    <location>
        <begin position="651"/>
        <end position="736"/>
    </location>
</feature>
<dbReference type="Pfam" id="PF13457">
    <property type="entry name" value="GW"/>
    <property type="match status" value="7"/>
</dbReference>
<feature type="signal peptide" evidence="7">
    <location>
        <begin position="1"/>
        <end position="24"/>
    </location>
</feature>
<proteinExistence type="inferred from homology"/>
<keyword evidence="9" id="KW-0326">Glycosidase</keyword>